<name>A0A837GAN6_9VIBR</name>
<reference evidence="2" key="1">
    <citation type="journal article" date="2015" name="BMC Genomics">
        <title>Genome mining reveals unlocked bioactive potential of marine Gram-negative bacteria.</title>
        <authorList>
            <person name="Machado H."/>
            <person name="Sonnenschein E.C."/>
            <person name="Melchiorsen J."/>
            <person name="Gram L."/>
        </authorList>
    </citation>
    <scope>NUCLEOTIDE SEQUENCE</scope>
    <source>
        <strain evidence="2">S2052</strain>
    </source>
</reference>
<protein>
    <recommendedName>
        <fullName evidence="1">Immunity MXAN-0049 protein domain-containing protein</fullName>
    </recommendedName>
</protein>
<dbReference type="InterPro" id="IPR012433">
    <property type="entry name" value="Imm11"/>
</dbReference>
<accession>A0A837GAN6</accession>
<dbReference type="RefSeq" id="WP_045985322.1">
    <property type="nucleotide sequence ID" value="NZ_CP063051.1"/>
</dbReference>
<dbReference type="Pfam" id="PF07791">
    <property type="entry name" value="Imm11"/>
    <property type="match status" value="1"/>
</dbReference>
<evidence type="ECO:0000313" key="2">
    <source>
        <dbReference type="EMBL" id="KJY76180.1"/>
    </source>
</evidence>
<dbReference type="AlphaFoldDB" id="A0A837GAN6"/>
<comment type="caution">
    <text evidence="2">The sequence shown here is derived from an EMBL/GenBank/DDBJ whole genome shotgun (WGS) entry which is preliminary data.</text>
</comment>
<dbReference type="EMBL" id="JXXR01000004">
    <property type="protein sequence ID" value="KJY76180.1"/>
    <property type="molecule type" value="Genomic_DNA"/>
</dbReference>
<sequence>MKYYLLFNKFEDGEGSFTVQEPWAYVLNFYNSQNKLFKNPPYASIDECYTERGMSDFLKIGVGMLASKKIQQIFFDCGFTGIHFTPVEVENNGLQNSYSFMNVTAHYDFLDPTASEASRFNRRLGVYRSVYEELIDKEKFKSTSVTHDCFTLSNYKAPYYVSENVKNALEAAGVTGIEFIPMEFA</sequence>
<organism evidence="2">
    <name type="scientific">Vibrio coralliilyticus</name>
    <dbReference type="NCBI Taxonomy" id="190893"/>
    <lineage>
        <taxon>Bacteria</taxon>
        <taxon>Pseudomonadati</taxon>
        <taxon>Pseudomonadota</taxon>
        <taxon>Gammaproteobacteria</taxon>
        <taxon>Vibrionales</taxon>
        <taxon>Vibrionaceae</taxon>
        <taxon>Vibrio</taxon>
    </lineage>
</organism>
<gene>
    <name evidence="2" type="ORF">TW71_06305</name>
</gene>
<feature type="domain" description="Immunity MXAN-0049 protein" evidence="1">
    <location>
        <begin position="40"/>
        <end position="182"/>
    </location>
</feature>
<proteinExistence type="predicted"/>
<evidence type="ECO:0000259" key="1">
    <source>
        <dbReference type="Pfam" id="PF07791"/>
    </source>
</evidence>